<dbReference type="Proteomes" id="UP000000689">
    <property type="component" value="Chromosome 1"/>
</dbReference>
<evidence type="ECO:0008006" key="5">
    <source>
        <dbReference type="Google" id="ProtNLM"/>
    </source>
</evidence>
<dbReference type="OrthoDB" id="62at2759"/>
<evidence type="ECO:0000256" key="2">
    <source>
        <dbReference type="SAM" id="MobiDB-lite"/>
    </source>
</evidence>
<evidence type="ECO:0000313" key="3">
    <source>
        <dbReference type="EMBL" id="CCD22674.1"/>
    </source>
</evidence>
<dbReference type="AlphaFoldDB" id="G0W4D6"/>
<name>G0W4D6_NAUDC</name>
<reference evidence="3 4" key="1">
    <citation type="journal article" date="2011" name="Proc. Natl. Acad. Sci. U.S.A.">
        <title>Evolutionary erosion of yeast sex chromosomes by mating-type switching accidents.</title>
        <authorList>
            <person name="Gordon J.L."/>
            <person name="Armisen D."/>
            <person name="Proux-Wera E."/>
            <person name="Oheigeartaigh S.S."/>
            <person name="Byrne K.P."/>
            <person name="Wolfe K.H."/>
        </authorList>
    </citation>
    <scope>NUCLEOTIDE SEQUENCE [LARGE SCALE GENOMIC DNA]</scope>
    <source>
        <strain evidence="4">ATCC 10597 / BCRC 20456 / CBS 421 / NBRC 0211 / NRRL Y-12639</strain>
    </source>
</reference>
<protein>
    <recommendedName>
        <fullName evidence="5">Vacuolar import and degradation protein 24</fullName>
    </recommendedName>
</protein>
<dbReference type="KEGG" id="ndi:NDAI_0A05190"/>
<dbReference type="GO" id="GO:0007039">
    <property type="term" value="P:protein catabolic process in the vacuole"/>
    <property type="evidence" value="ECO:0007669"/>
    <property type="project" value="TreeGrafter"/>
</dbReference>
<dbReference type="GO" id="GO:0034657">
    <property type="term" value="C:GID complex"/>
    <property type="evidence" value="ECO:0007669"/>
    <property type="project" value="TreeGrafter"/>
</dbReference>
<organism evidence="3 4">
    <name type="scientific">Naumovozyma dairenensis (strain ATCC 10597 / BCRC 20456 / CBS 421 / NBRC 0211 / NRRL Y-12639)</name>
    <name type="common">Saccharomyces dairenensis</name>
    <dbReference type="NCBI Taxonomy" id="1071378"/>
    <lineage>
        <taxon>Eukaryota</taxon>
        <taxon>Fungi</taxon>
        <taxon>Dikarya</taxon>
        <taxon>Ascomycota</taxon>
        <taxon>Saccharomycotina</taxon>
        <taxon>Saccharomycetes</taxon>
        <taxon>Saccharomycetales</taxon>
        <taxon>Saccharomycetaceae</taxon>
        <taxon>Naumovozyma</taxon>
    </lineage>
</organism>
<keyword evidence="4" id="KW-1185">Reference proteome</keyword>
<sequence length="355" mass="41687">MKNKPKAFEGYNNNNNNSVNNEKERDEVLEKREAEKLQTLISSFHEEEKTYSGHVELPDIKALQISTSQIFGFDENNSEGWASSLFSSSSDDSRKESSYEEIADETNIRNKKSYKDESETEMENSTSLCCLEPQTTMFLKPGMEFVGFQVSGYKKYTIEVNLHNMELPCSKHVSPNPHIYGIITIIGLTGHHQRLSTYFEGFVCGNERFGFLSSSWPQDRDHSDFFNGDESDIAYWSKLKPFEKVFSPQHLWLYTDYDKDLRHSFRKLTKKYCDKELRERYIFMKWKEKFYITDTVEYSINGASYEGFYYIVHDRLMGTIEGYFYEEGGQRFQHLELQPLLKPSSEHFSSSFEFR</sequence>
<dbReference type="eggNOG" id="KOG4635">
    <property type="taxonomic scope" value="Eukaryota"/>
</dbReference>
<dbReference type="GO" id="GO:0045721">
    <property type="term" value="P:negative regulation of gluconeogenesis"/>
    <property type="evidence" value="ECO:0007669"/>
    <property type="project" value="TreeGrafter"/>
</dbReference>
<dbReference type="GeneID" id="11495443"/>
<dbReference type="GO" id="GO:0006623">
    <property type="term" value="P:protein targeting to vacuole"/>
    <property type="evidence" value="ECO:0007669"/>
    <property type="project" value="TreeGrafter"/>
</dbReference>
<dbReference type="Pfam" id="PF09783">
    <property type="entry name" value="Vac_ImportDeg"/>
    <property type="match status" value="1"/>
</dbReference>
<dbReference type="EMBL" id="HE580267">
    <property type="protein sequence ID" value="CCD22674.1"/>
    <property type="molecule type" value="Genomic_DNA"/>
</dbReference>
<dbReference type="HOGENOM" id="CLU_028759_3_0_1"/>
<comment type="similarity">
    <text evidence="1">Belongs to the GID4/VID24 family.</text>
</comment>
<feature type="region of interest" description="Disordered" evidence="2">
    <location>
        <begin position="1"/>
        <end position="28"/>
    </location>
</feature>
<accession>G0W4D6</accession>
<dbReference type="STRING" id="1071378.G0W4D6"/>
<dbReference type="PANTHER" id="PTHR14534:SF3">
    <property type="entry name" value="GID COMPLEX SUBUNIT 4 HOMOLOG"/>
    <property type="match status" value="1"/>
</dbReference>
<proteinExistence type="inferred from homology"/>
<gene>
    <name evidence="3" type="primary">NDAI0A05190</name>
    <name evidence="3" type="ordered locus">NDAI_0A05190</name>
</gene>
<evidence type="ECO:0000256" key="1">
    <source>
        <dbReference type="ARBA" id="ARBA00061469"/>
    </source>
</evidence>
<dbReference type="InterPro" id="IPR018618">
    <property type="entry name" value="GID4/10-like"/>
</dbReference>
<dbReference type="GO" id="GO:0005773">
    <property type="term" value="C:vacuole"/>
    <property type="evidence" value="ECO:0007669"/>
    <property type="project" value="GOC"/>
</dbReference>
<dbReference type="RefSeq" id="XP_003667917.1">
    <property type="nucleotide sequence ID" value="XM_003667869.1"/>
</dbReference>
<evidence type="ECO:0000313" key="4">
    <source>
        <dbReference type="Proteomes" id="UP000000689"/>
    </source>
</evidence>
<feature type="region of interest" description="Disordered" evidence="2">
    <location>
        <begin position="84"/>
        <end position="104"/>
    </location>
</feature>
<dbReference type="GO" id="GO:0043161">
    <property type="term" value="P:proteasome-mediated ubiquitin-dependent protein catabolic process"/>
    <property type="evidence" value="ECO:0007669"/>
    <property type="project" value="TreeGrafter"/>
</dbReference>
<dbReference type="PANTHER" id="PTHR14534">
    <property type="entry name" value="VACUOLAR IMPORT AND DEGRADATION PROTEIN 24"/>
    <property type="match status" value="1"/>
</dbReference>